<comment type="catalytic activity">
    <reaction evidence="8">
        <text>D-threo-isocitrate = glyoxylate + succinate</text>
        <dbReference type="Rhea" id="RHEA:13245"/>
        <dbReference type="ChEBI" id="CHEBI:15562"/>
        <dbReference type="ChEBI" id="CHEBI:30031"/>
        <dbReference type="ChEBI" id="CHEBI:36655"/>
        <dbReference type="EC" id="4.1.3.1"/>
    </reaction>
</comment>
<dbReference type="EMBL" id="CP076448">
    <property type="protein sequence ID" value="QXM26234.1"/>
    <property type="molecule type" value="Genomic_DNA"/>
</dbReference>
<keyword evidence="12" id="KW-1185">Reference proteome</keyword>
<evidence type="ECO:0000256" key="7">
    <source>
        <dbReference type="ARBA" id="ARBA00023239"/>
    </source>
</evidence>
<dbReference type="InterPro" id="IPR039556">
    <property type="entry name" value="ICL/PEPM"/>
</dbReference>
<comment type="similarity">
    <text evidence="2">Belongs to the isocitrate lyase/PEP mutase superfamily. Isocitrate lyase family.</text>
</comment>
<evidence type="ECO:0000256" key="8">
    <source>
        <dbReference type="ARBA" id="ARBA00023531"/>
    </source>
</evidence>
<keyword evidence="5" id="KW-0329">Glyoxylate bypass</keyword>
<evidence type="ECO:0000256" key="4">
    <source>
        <dbReference type="ARBA" id="ARBA00017446"/>
    </source>
</evidence>
<name>A0A975U4N6_9PROT</name>
<sequence length="455" mass="50175">MNYPRCYAPDGTAQAVPGAPTSWLAERFAGIRRDYTPEEVERLSGSVRIRHTLAEMGARRLWHLLKTEPYVPALGALTGNQAIQQVKAGLKAIYLSGWQVAADANLAGEMYPDQSLYPVNSVPMVVRRINNALRRADQIARLEGKGDETHWFAPIVADAEAGFGGPLNAFELMKAMIEAGAAGVHFEDQLASEKKCGHMGGKVLVPISTHIRTLNAARLAADIEGVPTVLLCRTDSHSAQLLTSDIDERDRPFLTGERTAEGFFRIKPGLGVEYAIARSLAYAPYADLLWWETSEPNLEEARRFAEAIHREFPGKLLAYNCSPSFNWRKKLAPEKIESFQRELGAMGYKFQFVTLAGFHSLNYAMFQLARGYRERGMAAYAELQQAEFDAEPLGYTATRHQREVGTSYFDAVSLAVTGGQSSTTALKGSTEDEQFFGDHGARQVSHTTLHAVAAE</sequence>
<dbReference type="PROSITE" id="PS00161">
    <property type="entry name" value="ISOCITRATE_LYASE"/>
    <property type="match status" value="1"/>
</dbReference>
<gene>
    <name evidence="11" type="primary">aceA</name>
    <name evidence="11" type="ORF">KO353_06665</name>
</gene>
<comment type="function">
    <text evidence="9">Involved in the metabolic adaptation in response to environmental changes. Catalyzes the reversible formation of succinate and glyoxylate from isocitrate, a key step of the glyoxylate cycle, which operates as an anaplerotic route for replenishing the tricarboxylic acid cycle during growth on fatty acid substrates.</text>
</comment>
<evidence type="ECO:0000313" key="12">
    <source>
        <dbReference type="Proteomes" id="UP000694001"/>
    </source>
</evidence>
<accession>A0A975U4N6</accession>
<comment type="pathway">
    <text evidence="1">Carbohydrate metabolism; glyoxylate cycle; (S)-malate from isocitrate: step 1/2.</text>
</comment>
<evidence type="ECO:0000313" key="11">
    <source>
        <dbReference type="EMBL" id="QXM26234.1"/>
    </source>
</evidence>
<keyword evidence="6" id="KW-0816">Tricarboxylic acid cycle</keyword>
<dbReference type="Proteomes" id="UP000694001">
    <property type="component" value="Chromosome"/>
</dbReference>
<keyword evidence="7 11" id="KW-0456">Lyase</keyword>
<dbReference type="PANTHER" id="PTHR21631:SF3">
    <property type="entry name" value="BIFUNCTIONAL GLYOXYLATE CYCLE PROTEIN"/>
    <property type="match status" value="1"/>
</dbReference>
<dbReference type="GO" id="GO:0004451">
    <property type="term" value="F:isocitrate lyase activity"/>
    <property type="evidence" value="ECO:0007669"/>
    <property type="project" value="UniProtKB-UniRule"/>
</dbReference>
<evidence type="ECO:0000256" key="2">
    <source>
        <dbReference type="ARBA" id="ARBA00005704"/>
    </source>
</evidence>
<dbReference type="FunFam" id="3.20.20.60:FF:000005">
    <property type="entry name" value="Isocitrate lyase"/>
    <property type="match status" value="1"/>
</dbReference>
<dbReference type="AlphaFoldDB" id="A0A975U4N6"/>
<evidence type="ECO:0000256" key="3">
    <source>
        <dbReference type="ARBA" id="ARBA00012909"/>
    </source>
</evidence>
<dbReference type="Pfam" id="PF00463">
    <property type="entry name" value="ICL"/>
    <property type="match status" value="2"/>
</dbReference>
<dbReference type="NCBIfam" id="NF011645">
    <property type="entry name" value="PRK15063.1"/>
    <property type="match status" value="1"/>
</dbReference>
<evidence type="ECO:0000256" key="9">
    <source>
        <dbReference type="ARBA" id="ARBA00053855"/>
    </source>
</evidence>
<dbReference type="PIRSF" id="PIRSF001362">
    <property type="entry name" value="Isocit_lyase"/>
    <property type="match status" value="1"/>
</dbReference>
<dbReference type="GO" id="GO:0006099">
    <property type="term" value="P:tricarboxylic acid cycle"/>
    <property type="evidence" value="ECO:0007669"/>
    <property type="project" value="UniProtKB-UniRule"/>
</dbReference>
<dbReference type="InterPro" id="IPR018523">
    <property type="entry name" value="Isocitrate_lyase_ph_CS"/>
</dbReference>
<dbReference type="EC" id="4.1.3.1" evidence="3 10"/>
<proteinExistence type="inferred from homology"/>
<evidence type="ECO:0000256" key="6">
    <source>
        <dbReference type="ARBA" id="ARBA00022532"/>
    </source>
</evidence>
<dbReference type="KEGG" id="elio:KO353_06665"/>
<dbReference type="InterPro" id="IPR006254">
    <property type="entry name" value="Isocitrate_lyase"/>
</dbReference>
<dbReference type="PANTHER" id="PTHR21631">
    <property type="entry name" value="ISOCITRATE LYASE/MALATE SYNTHASE"/>
    <property type="match status" value="1"/>
</dbReference>
<dbReference type="NCBIfam" id="TIGR01346">
    <property type="entry name" value="isocit_lyase"/>
    <property type="match status" value="1"/>
</dbReference>
<protein>
    <recommendedName>
        <fullName evidence="4 10">Isocitrate lyase</fullName>
        <ecNumber evidence="3 10">4.1.3.1</ecNumber>
    </recommendedName>
</protein>
<reference evidence="11" key="1">
    <citation type="submission" date="2021-06" db="EMBL/GenBank/DDBJ databases">
        <title>Elioraea tepida, sp. nov., a moderately thermophilic aerobic anoxygenic phototrophic bacterium isolated from an alkaline siliceous hot spring mat community in Yellowstone National Park, WY, USA.</title>
        <authorList>
            <person name="Saini M.K."/>
            <person name="Yoshida S."/>
            <person name="Sebastian A."/>
            <person name="Hirose S."/>
            <person name="Hara E."/>
            <person name="Tamaki H."/>
            <person name="Soulier N.T."/>
            <person name="Albert I."/>
            <person name="Hanada S."/>
            <person name="Bryant D.A."/>
            <person name="Tank M."/>
        </authorList>
    </citation>
    <scope>NUCLEOTIDE SEQUENCE</scope>
    <source>
        <strain evidence="11">MS-P2</strain>
    </source>
</reference>
<evidence type="ECO:0000256" key="1">
    <source>
        <dbReference type="ARBA" id="ARBA00004793"/>
    </source>
</evidence>
<dbReference type="CDD" id="cd00377">
    <property type="entry name" value="ICL_PEPM"/>
    <property type="match status" value="1"/>
</dbReference>
<organism evidence="11 12">
    <name type="scientific">Elioraea tepida</name>
    <dbReference type="NCBI Taxonomy" id="2843330"/>
    <lineage>
        <taxon>Bacteria</taxon>
        <taxon>Pseudomonadati</taxon>
        <taxon>Pseudomonadota</taxon>
        <taxon>Alphaproteobacteria</taxon>
        <taxon>Acetobacterales</taxon>
        <taxon>Elioraeaceae</taxon>
        <taxon>Elioraea</taxon>
    </lineage>
</organism>
<dbReference type="GO" id="GO:0006097">
    <property type="term" value="P:glyoxylate cycle"/>
    <property type="evidence" value="ECO:0007669"/>
    <property type="project" value="UniProtKB-KW"/>
</dbReference>
<evidence type="ECO:0000256" key="10">
    <source>
        <dbReference type="NCBIfam" id="TIGR01346"/>
    </source>
</evidence>
<evidence type="ECO:0000256" key="5">
    <source>
        <dbReference type="ARBA" id="ARBA00022435"/>
    </source>
</evidence>